<reference evidence="1 2" key="1">
    <citation type="journal article" date="2019" name="Nat. Plants">
        <title>Genome sequencing of Musa balbisiana reveals subgenome evolution and function divergence in polyploid bananas.</title>
        <authorList>
            <person name="Yao X."/>
        </authorList>
    </citation>
    <scope>NUCLEOTIDE SEQUENCE [LARGE SCALE GENOMIC DNA]</scope>
    <source>
        <strain evidence="2">cv. DH-PKW</strain>
        <tissue evidence="1">Leaves</tissue>
    </source>
</reference>
<gene>
    <name evidence="1" type="ORF">C4D60_Mb08t05570</name>
</gene>
<dbReference type="PANTHER" id="PTHR33181">
    <property type="entry name" value="OS01G0778500 PROTEIN"/>
    <property type="match status" value="1"/>
</dbReference>
<evidence type="ECO:0000313" key="1">
    <source>
        <dbReference type="EMBL" id="THU68599.1"/>
    </source>
</evidence>
<accession>A0A4S8K1M6</accession>
<sequence>MLCHKTFPWEFSNTGKKACTLINPPRQKNPQPEAHDRHRIALHGEVMACSYHDVQVMWSILDKSNPGEHGRR</sequence>
<keyword evidence="2" id="KW-1185">Reference proteome</keyword>
<dbReference type="Proteomes" id="UP000317650">
    <property type="component" value="Chromosome 8"/>
</dbReference>
<dbReference type="AlphaFoldDB" id="A0A4S8K1M6"/>
<proteinExistence type="predicted"/>
<dbReference type="EMBL" id="PYDT01000002">
    <property type="protein sequence ID" value="THU68599.1"/>
    <property type="molecule type" value="Genomic_DNA"/>
</dbReference>
<dbReference type="PANTHER" id="PTHR33181:SF10">
    <property type="entry name" value="SSRA-BINDING PROTEIN"/>
    <property type="match status" value="1"/>
</dbReference>
<comment type="caution">
    <text evidence="1">The sequence shown here is derived from an EMBL/GenBank/DDBJ whole genome shotgun (WGS) entry which is preliminary data.</text>
</comment>
<protein>
    <submittedName>
        <fullName evidence="1">Uncharacterized protein</fullName>
    </submittedName>
</protein>
<organism evidence="1 2">
    <name type="scientific">Musa balbisiana</name>
    <name type="common">Banana</name>
    <dbReference type="NCBI Taxonomy" id="52838"/>
    <lineage>
        <taxon>Eukaryota</taxon>
        <taxon>Viridiplantae</taxon>
        <taxon>Streptophyta</taxon>
        <taxon>Embryophyta</taxon>
        <taxon>Tracheophyta</taxon>
        <taxon>Spermatophyta</taxon>
        <taxon>Magnoliopsida</taxon>
        <taxon>Liliopsida</taxon>
        <taxon>Zingiberales</taxon>
        <taxon>Musaceae</taxon>
        <taxon>Musa</taxon>
    </lineage>
</organism>
<evidence type="ECO:0000313" key="2">
    <source>
        <dbReference type="Proteomes" id="UP000317650"/>
    </source>
</evidence>
<name>A0A4S8K1M6_MUSBA</name>